<dbReference type="VEuPathDB" id="FungiDB:EYZ11_008121"/>
<evidence type="ECO:0000256" key="1">
    <source>
        <dbReference type="ARBA" id="ARBA00023242"/>
    </source>
</evidence>
<protein>
    <recommendedName>
        <fullName evidence="4">Transcription factor domain-containing protein</fullName>
    </recommendedName>
</protein>
<dbReference type="PANTHER" id="PTHR31668:SF20">
    <property type="entry name" value="ZN(II)2CYS6 TRANSCRIPTION FACTOR (EUROFUNG)"/>
    <property type="match status" value="1"/>
</dbReference>
<proteinExistence type="predicted"/>
<dbReference type="PANTHER" id="PTHR31668">
    <property type="entry name" value="GLUCOSE TRANSPORT TRANSCRIPTION REGULATOR RGT1-RELATED-RELATED"/>
    <property type="match status" value="1"/>
</dbReference>
<keyword evidence="3" id="KW-1185">Reference proteome</keyword>
<evidence type="ECO:0000313" key="3">
    <source>
        <dbReference type="Proteomes" id="UP000308092"/>
    </source>
</evidence>
<dbReference type="InterPro" id="IPR050797">
    <property type="entry name" value="Carb_Metab_Trans_Reg"/>
</dbReference>
<dbReference type="Proteomes" id="UP000308092">
    <property type="component" value="Unassembled WGS sequence"/>
</dbReference>
<keyword evidence="1" id="KW-0539">Nucleus</keyword>
<comment type="caution">
    <text evidence="2">The sequence shown here is derived from an EMBL/GenBank/DDBJ whole genome shotgun (WGS) entry which is preliminary data.</text>
</comment>
<dbReference type="AlphaFoldDB" id="A0A4S3JGT1"/>
<organism evidence="2 3">
    <name type="scientific">Aspergillus tanneri</name>
    <dbReference type="NCBI Taxonomy" id="1220188"/>
    <lineage>
        <taxon>Eukaryota</taxon>
        <taxon>Fungi</taxon>
        <taxon>Dikarya</taxon>
        <taxon>Ascomycota</taxon>
        <taxon>Pezizomycotina</taxon>
        <taxon>Eurotiomycetes</taxon>
        <taxon>Eurotiomycetidae</taxon>
        <taxon>Eurotiales</taxon>
        <taxon>Aspergillaceae</taxon>
        <taxon>Aspergillus</taxon>
        <taxon>Aspergillus subgen. Circumdati</taxon>
    </lineage>
</organism>
<name>A0A4S3JGT1_9EURO</name>
<evidence type="ECO:0008006" key="4">
    <source>
        <dbReference type="Google" id="ProtNLM"/>
    </source>
</evidence>
<dbReference type="STRING" id="1220188.A0A4S3JGT1"/>
<evidence type="ECO:0000313" key="2">
    <source>
        <dbReference type="EMBL" id="THC92401.1"/>
    </source>
</evidence>
<dbReference type="EMBL" id="SOSA01000337">
    <property type="protein sequence ID" value="THC92401.1"/>
    <property type="molecule type" value="Genomic_DNA"/>
</dbReference>
<gene>
    <name evidence="2" type="ORF">EYZ11_008121</name>
</gene>
<sequence>MPAAVARKKKGRQGLSANVLRELRMKSPIQETSPPSEAVRNGFERTEGLVDPSLVQGCAEYFFARMAGTVPILSLGGFQRQVESMNQCLHAYCLVTAFCAFVVTQTGYPSHHQAEPSVGLALLEEATVARRQLDPFSESVRRSITIAFLLYGCHIGQGHQRRAYYYLREATTLYTAGMLDEEHDQDWSASHDQLFWLLLISERAHAIRRRRPITLQIGPSSPPLADSLDPFTIGFNCLVKLYRLFDKSFLDLWNGTQTTWSREALIHLEEHVQRAVPVDIQLPDILLADLLVSQQWLRTIIWQLATRAGFLSTTPIHPCLEFRYPLQIARDLAMATWKLSMGSMETHGVGLIEKIFEVACTLTDVMVCVSTTGLQSSAFELGPQDYLKHFCFLIATLPGGRSRFLPLLLTKIEQTTPAMLFSSFPGRSSGCFYSQIVFSLPIYSPPKRIRQGFAVQSRLILSNKKKYLSATKILS</sequence>
<dbReference type="CDD" id="cd12148">
    <property type="entry name" value="fungal_TF_MHR"/>
    <property type="match status" value="1"/>
</dbReference>
<reference evidence="2 3" key="1">
    <citation type="submission" date="2019-03" db="EMBL/GenBank/DDBJ databases">
        <title>The genome sequence of a newly discovered highly antifungal drug resistant Aspergillus species, Aspergillus tanneri NIH 1004.</title>
        <authorList>
            <person name="Mounaud S."/>
            <person name="Singh I."/>
            <person name="Joardar V."/>
            <person name="Pakala S."/>
            <person name="Pakala S."/>
            <person name="Venepally P."/>
            <person name="Hoover J."/>
            <person name="Nierman W."/>
            <person name="Chung J."/>
            <person name="Losada L."/>
        </authorList>
    </citation>
    <scope>NUCLEOTIDE SEQUENCE [LARGE SCALE GENOMIC DNA]</scope>
    <source>
        <strain evidence="2 3">NIH1004</strain>
    </source>
</reference>
<accession>A0A4S3JGT1</accession>